<dbReference type="Gene3D" id="3.40.30.10">
    <property type="entry name" value="Glutaredoxin"/>
    <property type="match status" value="1"/>
</dbReference>
<dbReference type="Proteomes" id="UP000485562">
    <property type="component" value="Unassembled WGS sequence"/>
</dbReference>
<dbReference type="PANTHER" id="PTHR42852:SF13">
    <property type="entry name" value="PROTEIN DIPZ"/>
    <property type="match status" value="1"/>
</dbReference>
<keyword evidence="1" id="KW-1133">Transmembrane helix</keyword>
<dbReference type="InterPro" id="IPR000866">
    <property type="entry name" value="AhpC/TSA"/>
</dbReference>
<dbReference type="Pfam" id="PF00578">
    <property type="entry name" value="AhpC-TSA"/>
    <property type="match status" value="1"/>
</dbReference>
<dbReference type="InterPro" id="IPR017937">
    <property type="entry name" value="Thioredoxin_CS"/>
</dbReference>
<dbReference type="AlphaFoldDB" id="A0A1V6CB32"/>
<dbReference type="SUPFAM" id="SSF52833">
    <property type="entry name" value="Thioredoxin-like"/>
    <property type="match status" value="1"/>
</dbReference>
<evidence type="ECO:0000256" key="1">
    <source>
        <dbReference type="SAM" id="Phobius"/>
    </source>
</evidence>
<organism evidence="3">
    <name type="scientific">candidate division TA06 bacterium ADurb.Bin131</name>
    <dbReference type="NCBI Taxonomy" id="1852827"/>
    <lineage>
        <taxon>Bacteria</taxon>
        <taxon>Bacteria division TA06</taxon>
    </lineage>
</organism>
<reference evidence="3" key="1">
    <citation type="submission" date="2017-02" db="EMBL/GenBank/DDBJ databases">
        <title>Delving into the versatile metabolic prowess of the omnipresent phylum Bacteroidetes.</title>
        <authorList>
            <person name="Nobu M.K."/>
            <person name="Mei R."/>
            <person name="Narihiro T."/>
            <person name="Kuroda K."/>
            <person name="Liu W.-T."/>
        </authorList>
    </citation>
    <scope>NUCLEOTIDE SEQUENCE</scope>
    <source>
        <strain evidence="3">ADurb.Bin131</strain>
    </source>
</reference>
<comment type="caution">
    <text evidence="3">The sequence shown here is derived from an EMBL/GenBank/DDBJ whole genome shotgun (WGS) entry which is preliminary data.</text>
</comment>
<proteinExistence type="predicted"/>
<dbReference type="PANTHER" id="PTHR42852">
    <property type="entry name" value="THIOL:DISULFIDE INTERCHANGE PROTEIN DSBE"/>
    <property type="match status" value="1"/>
</dbReference>
<dbReference type="PROSITE" id="PS00194">
    <property type="entry name" value="THIOREDOXIN_1"/>
    <property type="match status" value="1"/>
</dbReference>
<dbReference type="InterPro" id="IPR036249">
    <property type="entry name" value="Thioredoxin-like_sf"/>
</dbReference>
<dbReference type="EMBL" id="MWDQ01000052">
    <property type="protein sequence ID" value="OQB74079.1"/>
    <property type="molecule type" value="Genomic_DNA"/>
</dbReference>
<dbReference type="GO" id="GO:0016491">
    <property type="term" value="F:oxidoreductase activity"/>
    <property type="evidence" value="ECO:0007669"/>
    <property type="project" value="InterPro"/>
</dbReference>
<sequence>MDILRKIGVLMVMAFIGVFVVYSATKAPDFKLVDIQGKQVSLSALKGKVVVLNFWATWCPPCKREIPDFVKTYEKYKDEGLVIIGVAVNSKIEDVKNLVKQYKITYPVVMSDSSIEQTYGNITAVPTTFIIDKQGNLVPGGKKIGMFMEGELEKIVQPLLK</sequence>
<dbReference type="GO" id="GO:0016209">
    <property type="term" value="F:antioxidant activity"/>
    <property type="evidence" value="ECO:0007669"/>
    <property type="project" value="InterPro"/>
</dbReference>
<feature type="domain" description="Thioredoxin" evidence="2">
    <location>
        <begin position="21"/>
        <end position="161"/>
    </location>
</feature>
<name>A0A1V6CB32_UNCT6</name>
<keyword evidence="1" id="KW-0812">Transmembrane</keyword>
<dbReference type="InterPro" id="IPR013766">
    <property type="entry name" value="Thioredoxin_domain"/>
</dbReference>
<dbReference type="PROSITE" id="PS51352">
    <property type="entry name" value="THIOREDOXIN_2"/>
    <property type="match status" value="1"/>
</dbReference>
<accession>A0A1V6CB32</accession>
<evidence type="ECO:0000313" key="3">
    <source>
        <dbReference type="EMBL" id="OQB74079.1"/>
    </source>
</evidence>
<dbReference type="CDD" id="cd02966">
    <property type="entry name" value="TlpA_like_family"/>
    <property type="match status" value="1"/>
</dbReference>
<keyword evidence="1" id="KW-0472">Membrane</keyword>
<protein>
    <submittedName>
        <fullName evidence="3">Thiol-disulfide oxidoreductase ResA</fullName>
    </submittedName>
</protein>
<gene>
    <name evidence="3" type="primary">resA</name>
    <name evidence="3" type="ORF">BWX89_00644</name>
</gene>
<dbReference type="InterPro" id="IPR050553">
    <property type="entry name" value="Thioredoxin_ResA/DsbE_sf"/>
</dbReference>
<feature type="transmembrane region" description="Helical" evidence="1">
    <location>
        <begin position="7"/>
        <end position="25"/>
    </location>
</feature>
<evidence type="ECO:0000259" key="2">
    <source>
        <dbReference type="PROSITE" id="PS51352"/>
    </source>
</evidence>